<evidence type="ECO:0000256" key="7">
    <source>
        <dbReference type="ARBA" id="ARBA00022692"/>
    </source>
</evidence>
<feature type="transmembrane region" description="Helical" evidence="14">
    <location>
        <begin position="157"/>
        <end position="178"/>
    </location>
</feature>
<dbReference type="PRINTS" id="PR00344">
    <property type="entry name" value="BCTRLSENSOR"/>
</dbReference>
<dbReference type="Gene3D" id="1.10.287.130">
    <property type="match status" value="1"/>
</dbReference>
<dbReference type="SUPFAM" id="SSF55874">
    <property type="entry name" value="ATPase domain of HSP90 chaperone/DNA topoisomerase II/histidine kinase"/>
    <property type="match status" value="1"/>
</dbReference>
<dbReference type="AlphaFoldDB" id="A0A8J7W3V3"/>
<dbReference type="Proteomes" id="UP000675664">
    <property type="component" value="Unassembled WGS sequence"/>
</dbReference>
<sequence>MNRKIESRFFVNYVLMFIISTLIGASAFILTDFASHVLSKTLAKNNYTADMLMEDDYSRIDTAEVIKNGGGVQVINKDYEVVFSQGINTFPKDRLSVSEFTDFLTKSKSVGIPYSYSIAYHSAKEFWLVVTFPTSVRVDFSIVHNKEYRSVDMKETAGAITAVFIFYFILLTISTLIYSKLSSFAIVNPLRKLLRSTQRLKDGDYSARVNLNLKNEFGELQDTFNAMAEQIEQEIFLRKESEERRKKLILDLSHDLKNPLAGMMGYAELCMNEPNLTIEKIQDYLRIIFHNSQRANLLMTELFELSKIESPAYAINKSRIDLCEYLRERIAEYILLFEGHGFSYEFEIPEEEIFIEMDAAQFDRVLQNLVNNAIRYNPPGTKIAITLKDKGNEILIKFQDDGVGIPEKEAKEIFQPFVRVPVPEEDTVSAGTGLGLAIAEKIVIKHGGTIGLVTESNSGCEFLIRLPKF</sequence>
<evidence type="ECO:0000256" key="12">
    <source>
        <dbReference type="ARBA" id="ARBA00023012"/>
    </source>
</evidence>
<dbReference type="PROSITE" id="PS50109">
    <property type="entry name" value="HIS_KIN"/>
    <property type="match status" value="1"/>
</dbReference>
<gene>
    <name evidence="17" type="ORF">KCX82_12325</name>
</gene>
<evidence type="ECO:0000256" key="14">
    <source>
        <dbReference type="SAM" id="Phobius"/>
    </source>
</evidence>
<evidence type="ECO:0000256" key="8">
    <source>
        <dbReference type="ARBA" id="ARBA00022741"/>
    </source>
</evidence>
<comment type="catalytic activity">
    <reaction evidence="1">
        <text>ATP + protein L-histidine = ADP + protein N-phospho-L-histidine.</text>
        <dbReference type="EC" id="2.7.13.3"/>
    </reaction>
</comment>
<dbReference type="SMART" id="SM00388">
    <property type="entry name" value="HisKA"/>
    <property type="match status" value="1"/>
</dbReference>
<dbReference type="CDD" id="cd00082">
    <property type="entry name" value="HisKA"/>
    <property type="match status" value="1"/>
</dbReference>
<dbReference type="GO" id="GO:0005524">
    <property type="term" value="F:ATP binding"/>
    <property type="evidence" value="ECO:0007669"/>
    <property type="project" value="UniProtKB-KW"/>
</dbReference>
<dbReference type="PANTHER" id="PTHR45528">
    <property type="entry name" value="SENSOR HISTIDINE KINASE CPXA"/>
    <property type="match status" value="1"/>
</dbReference>
<evidence type="ECO:0000256" key="10">
    <source>
        <dbReference type="ARBA" id="ARBA00022840"/>
    </source>
</evidence>
<dbReference type="Pfam" id="PF00672">
    <property type="entry name" value="HAMP"/>
    <property type="match status" value="1"/>
</dbReference>
<evidence type="ECO:0000313" key="18">
    <source>
        <dbReference type="Proteomes" id="UP000675664"/>
    </source>
</evidence>
<evidence type="ECO:0000256" key="1">
    <source>
        <dbReference type="ARBA" id="ARBA00000085"/>
    </source>
</evidence>
<comment type="caution">
    <text evidence="17">The sequence shown here is derived from an EMBL/GenBank/DDBJ whole genome shotgun (WGS) entry which is preliminary data.</text>
</comment>
<keyword evidence="11 14" id="KW-1133">Transmembrane helix</keyword>
<keyword evidence="9 17" id="KW-0418">Kinase</keyword>
<organism evidence="17 18">
    <name type="scientific">Sinanaerobacter chloroacetimidivorans</name>
    <dbReference type="NCBI Taxonomy" id="2818044"/>
    <lineage>
        <taxon>Bacteria</taxon>
        <taxon>Bacillati</taxon>
        <taxon>Bacillota</taxon>
        <taxon>Clostridia</taxon>
        <taxon>Peptostreptococcales</taxon>
        <taxon>Anaerovoracaceae</taxon>
        <taxon>Sinanaerobacter</taxon>
    </lineage>
</organism>
<evidence type="ECO:0000313" key="17">
    <source>
        <dbReference type="EMBL" id="MBR0598668.1"/>
    </source>
</evidence>
<evidence type="ECO:0000256" key="6">
    <source>
        <dbReference type="ARBA" id="ARBA00022679"/>
    </source>
</evidence>
<dbReference type="InterPro" id="IPR003594">
    <property type="entry name" value="HATPase_dom"/>
</dbReference>
<feature type="transmembrane region" description="Helical" evidence="14">
    <location>
        <begin position="9"/>
        <end position="30"/>
    </location>
</feature>
<accession>A0A8J7W3V3</accession>
<keyword evidence="4" id="KW-1003">Cell membrane</keyword>
<dbReference type="SUPFAM" id="SSF158472">
    <property type="entry name" value="HAMP domain-like"/>
    <property type="match status" value="1"/>
</dbReference>
<dbReference type="PANTHER" id="PTHR45528:SF1">
    <property type="entry name" value="SENSOR HISTIDINE KINASE CPXA"/>
    <property type="match status" value="1"/>
</dbReference>
<feature type="domain" description="Histidine kinase" evidence="15">
    <location>
        <begin position="251"/>
        <end position="469"/>
    </location>
</feature>
<dbReference type="GO" id="GO:0000155">
    <property type="term" value="F:phosphorelay sensor kinase activity"/>
    <property type="evidence" value="ECO:0007669"/>
    <property type="project" value="InterPro"/>
</dbReference>
<keyword evidence="7 14" id="KW-0812">Transmembrane</keyword>
<dbReference type="Gene3D" id="3.30.565.10">
    <property type="entry name" value="Histidine kinase-like ATPase, C-terminal domain"/>
    <property type="match status" value="1"/>
</dbReference>
<dbReference type="InterPro" id="IPR036890">
    <property type="entry name" value="HATPase_C_sf"/>
</dbReference>
<dbReference type="Pfam" id="PF02518">
    <property type="entry name" value="HATPase_c"/>
    <property type="match status" value="1"/>
</dbReference>
<reference evidence="17" key="1">
    <citation type="submission" date="2021-04" db="EMBL/GenBank/DDBJ databases">
        <title>Sinoanaerobacter chloroacetimidivorans sp. nov., an obligate anaerobic bacterium isolated from anaerobic sludge.</title>
        <authorList>
            <person name="Bao Y."/>
        </authorList>
    </citation>
    <scope>NUCLEOTIDE SEQUENCE</scope>
    <source>
        <strain evidence="17">BAD-6</strain>
    </source>
</reference>
<name>A0A8J7W3V3_9FIRM</name>
<keyword evidence="12" id="KW-0902">Two-component regulatory system</keyword>
<evidence type="ECO:0000256" key="13">
    <source>
        <dbReference type="ARBA" id="ARBA00023136"/>
    </source>
</evidence>
<dbReference type="SUPFAM" id="SSF47384">
    <property type="entry name" value="Homodimeric domain of signal transducing histidine kinase"/>
    <property type="match status" value="1"/>
</dbReference>
<dbReference type="FunFam" id="3.30.565.10:FF:000006">
    <property type="entry name" value="Sensor histidine kinase WalK"/>
    <property type="match status" value="1"/>
</dbReference>
<keyword evidence="13 14" id="KW-0472">Membrane</keyword>
<reference evidence="17" key="2">
    <citation type="submission" date="2021-04" db="EMBL/GenBank/DDBJ databases">
        <authorList>
            <person name="Liu J."/>
        </authorList>
    </citation>
    <scope>NUCLEOTIDE SEQUENCE</scope>
    <source>
        <strain evidence="17">BAD-6</strain>
    </source>
</reference>
<dbReference type="InterPro" id="IPR036097">
    <property type="entry name" value="HisK_dim/P_sf"/>
</dbReference>
<keyword evidence="10" id="KW-0067">ATP-binding</keyword>
<keyword evidence="18" id="KW-1185">Reference proteome</keyword>
<evidence type="ECO:0000256" key="5">
    <source>
        <dbReference type="ARBA" id="ARBA00022553"/>
    </source>
</evidence>
<dbReference type="InterPro" id="IPR050398">
    <property type="entry name" value="HssS/ArlS-like"/>
</dbReference>
<proteinExistence type="predicted"/>
<evidence type="ECO:0000256" key="2">
    <source>
        <dbReference type="ARBA" id="ARBA00004651"/>
    </source>
</evidence>
<feature type="domain" description="HAMP" evidence="16">
    <location>
        <begin position="184"/>
        <end position="236"/>
    </location>
</feature>
<dbReference type="CDD" id="cd00075">
    <property type="entry name" value="HATPase"/>
    <property type="match status" value="1"/>
</dbReference>
<evidence type="ECO:0000256" key="9">
    <source>
        <dbReference type="ARBA" id="ARBA00022777"/>
    </source>
</evidence>
<dbReference type="InterPro" id="IPR003660">
    <property type="entry name" value="HAMP_dom"/>
</dbReference>
<dbReference type="InterPro" id="IPR004358">
    <property type="entry name" value="Sig_transdc_His_kin-like_C"/>
</dbReference>
<dbReference type="EC" id="2.7.13.3" evidence="3"/>
<dbReference type="SMART" id="SM00304">
    <property type="entry name" value="HAMP"/>
    <property type="match status" value="1"/>
</dbReference>
<dbReference type="Gene3D" id="6.10.340.10">
    <property type="match status" value="1"/>
</dbReference>
<keyword evidence="5" id="KW-0597">Phosphoprotein</keyword>
<evidence type="ECO:0000256" key="11">
    <source>
        <dbReference type="ARBA" id="ARBA00022989"/>
    </source>
</evidence>
<dbReference type="SMART" id="SM00387">
    <property type="entry name" value="HATPase_c"/>
    <property type="match status" value="1"/>
</dbReference>
<evidence type="ECO:0000256" key="4">
    <source>
        <dbReference type="ARBA" id="ARBA00022475"/>
    </source>
</evidence>
<keyword evidence="8" id="KW-0547">Nucleotide-binding</keyword>
<evidence type="ECO:0000259" key="15">
    <source>
        <dbReference type="PROSITE" id="PS50109"/>
    </source>
</evidence>
<dbReference type="PROSITE" id="PS50885">
    <property type="entry name" value="HAMP"/>
    <property type="match status" value="1"/>
</dbReference>
<dbReference type="InterPro" id="IPR005467">
    <property type="entry name" value="His_kinase_dom"/>
</dbReference>
<keyword evidence="6" id="KW-0808">Transferase</keyword>
<comment type="subcellular location">
    <subcellularLocation>
        <location evidence="2">Cell membrane</location>
        <topology evidence="2">Multi-pass membrane protein</topology>
    </subcellularLocation>
</comment>
<dbReference type="Pfam" id="PF00512">
    <property type="entry name" value="HisKA"/>
    <property type="match status" value="1"/>
</dbReference>
<protein>
    <recommendedName>
        <fullName evidence="3">histidine kinase</fullName>
        <ecNumber evidence="3">2.7.13.3</ecNumber>
    </recommendedName>
</protein>
<dbReference type="InterPro" id="IPR003661">
    <property type="entry name" value="HisK_dim/P_dom"/>
</dbReference>
<dbReference type="RefSeq" id="WP_227018800.1">
    <property type="nucleotide sequence ID" value="NZ_JAGSND010000008.1"/>
</dbReference>
<dbReference type="GO" id="GO:0005886">
    <property type="term" value="C:plasma membrane"/>
    <property type="evidence" value="ECO:0007669"/>
    <property type="project" value="UniProtKB-SubCell"/>
</dbReference>
<evidence type="ECO:0000256" key="3">
    <source>
        <dbReference type="ARBA" id="ARBA00012438"/>
    </source>
</evidence>
<evidence type="ECO:0000259" key="16">
    <source>
        <dbReference type="PROSITE" id="PS50885"/>
    </source>
</evidence>
<dbReference type="EMBL" id="JAGSND010000008">
    <property type="protein sequence ID" value="MBR0598668.1"/>
    <property type="molecule type" value="Genomic_DNA"/>
</dbReference>
<dbReference type="CDD" id="cd06225">
    <property type="entry name" value="HAMP"/>
    <property type="match status" value="1"/>
</dbReference>